<reference evidence="2" key="2">
    <citation type="submission" date="2023-05" db="EMBL/GenBank/DDBJ databases">
        <authorList>
            <consortium name="Lawrence Berkeley National Laboratory"/>
            <person name="Steindorff A."/>
            <person name="Hensen N."/>
            <person name="Bonometti L."/>
            <person name="Westerberg I."/>
            <person name="Brannstrom I.O."/>
            <person name="Guillou S."/>
            <person name="Cros-Aarteil S."/>
            <person name="Calhoun S."/>
            <person name="Haridas S."/>
            <person name="Kuo A."/>
            <person name="Mondo S."/>
            <person name="Pangilinan J."/>
            <person name="Riley R."/>
            <person name="Labutti K."/>
            <person name="Andreopoulos B."/>
            <person name="Lipzen A."/>
            <person name="Chen C."/>
            <person name="Yanf M."/>
            <person name="Daum C."/>
            <person name="Ng V."/>
            <person name="Clum A."/>
            <person name="Ohm R."/>
            <person name="Martin F."/>
            <person name="Silar P."/>
            <person name="Natvig D."/>
            <person name="Lalanne C."/>
            <person name="Gautier V."/>
            <person name="Ament-Velasquez S.L."/>
            <person name="Kruys A."/>
            <person name="Hutchinson M.I."/>
            <person name="Powell A.J."/>
            <person name="Barry K."/>
            <person name="Miller A.N."/>
            <person name="Grigoriev I.V."/>
            <person name="Debuchy R."/>
            <person name="Gladieux P."/>
            <person name="Thoren M.H."/>
            <person name="Johannesson H."/>
        </authorList>
    </citation>
    <scope>NUCLEOTIDE SEQUENCE</scope>
    <source>
        <strain evidence="2">CBS 141.50</strain>
    </source>
</reference>
<dbReference type="InterPro" id="IPR023213">
    <property type="entry name" value="CAT-like_dom_sf"/>
</dbReference>
<keyword evidence="3" id="KW-1185">Reference proteome</keyword>
<dbReference type="EMBL" id="MU853630">
    <property type="protein sequence ID" value="KAK4140478.1"/>
    <property type="molecule type" value="Genomic_DNA"/>
</dbReference>
<accession>A0AAN6UWF3</accession>
<protein>
    <submittedName>
        <fullName evidence="2">Uncharacterized protein</fullName>
    </submittedName>
</protein>
<dbReference type="GeneID" id="87818546"/>
<sequence>MKLGHKQIASEGEVQVELQAIQIREWDLGLCETAQIHLLSLGSHSHFFTIRGYHISWKRQYRAFVEAQREHHRAGAFKNGLKELWNIIGPNRPPIQSFTFAKSQTRSATNTFGQAEARAPLDCATTDRFRSFAPSNGGKLFHVHLAVLQGLVFGLLPETVDIILGMTDGGRVDDRFANRLCLFLNLVPVHLKRSCSSSGRGSGNEALHRLPPSLHERSIFGGYKVGDELFVDARNECHLTLGILDHPQSGSSLTLCLATGLYTKGNGQLLVRSMVDVLEMFATGVDGEVPSLSTYVPPKEIEASLCTGKGQNITDSNIADRTDTMDEFSNATTRTIPTPVTTPNSLVVVAVIPAPPPPSPARPHPNRRRYDRDHPRLVAQPHKVYTKTYY</sequence>
<feature type="compositionally biased region" description="Pro residues" evidence="1">
    <location>
        <begin position="353"/>
        <end position="363"/>
    </location>
</feature>
<gene>
    <name evidence="2" type="ORF">C8A04DRAFT_31974</name>
</gene>
<evidence type="ECO:0000256" key="1">
    <source>
        <dbReference type="SAM" id="MobiDB-lite"/>
    </source>
</evidence>
<dbReference type="SUPFAM" id="SSF52777">
    <property type="entry name" value="CoA-dependent acyltransferases"/>
    <property type="match status" value="1"/>
</dbReference>
<dbReference type="Proteomes" id="UP001302676">
    <property type="component" value="Unassembled WGS sequence"/>
</dbReference>
<feature type="region of interest" description="Disordered" evidence="1">
    <location>
        <begin position="353"/>
        <end position="374"/>
    </location>
</feature>
<dbReference type="Gene3D" id="3.30.559.30">
    <property type="entry name" value="Nonribosomal peptide synthetase, condensation domain"/>
    <property type="match status" value="1"/>
</dbReference>
<organism evidence="2 3">
    <name type="scientific">Dichotomopilus funicola</name>
    <dbReference type="NCBI Taxonomy" id="1934379"/>
    <lineage>
        <taxon>Eukaryota</taxon>
        <taxon>Fungi</taxon>
        <taxon>Dikarya</taxon>
        <taxon>Ascomycota</taxon>
        <taxon>Pezizomycotina</taxon>
        <taxon>Sordariomycetes</taxon>
        <taxon>Sordariomycetidae</taxon>
        <taxon>Sordariales</taxon>
        <taxon>Chaetomiaceae</taxon>
        <taxon>Dichotomopilus</taxon>
    </lineage>
</organism>
<proteinExistence type="predicted"/>
<dbReference type="AlphaFoldDB" id="A0AAN6UWF3"/>
<comment type="caution">
    <text evidence="2">The sequence shown here is derived from an EMBL/GenBank/DDBJ whole genome shotgun (WGS) entry which is preliminary data.</text>
</comment>
<dbReference type="Gene3D" id="3.30.559.10">
    <property type="entry name" value="Chloramphenicol acetyltransferase-like domain"/>
    <property type="match status" value="1"/>
</dbReference>
<evidence type="ECO:0000313" key="3">
    <source>
        <dbReference type="Proteomes" id="UP001302676"/>
    </source>
</evidence>
<evidence type="ECO:0000313" key="2">
    <source>
        <dbReference type="EMBL" id="KAK4140478.1"/>
    </source>
</evidence>
<name>A0AAN6UWF3_9PEZI</name>
<dbReference type="RefSeq" id="XP_062633849.1">
    <property type="nucleotide sequence ID" value="XM_062781933.1"/>
</dbReference>
<reference evidence="2" key="1">
    <citation type="journal article" date="2023" name="Mol. Phylogenet. Evol.">
        <title>Genome-scale phylogeny and comparative genomics of the fungal order Sordariales.</title>
        <authorList>
            <person name="Hensen N."/>
            <person name="Bonometti L."/>
            <person name="Westerberg I."/>
            <person name="Brannstrom I.O."/>
            <person name="Guillou S."/>
            <person name="Cros-Aarteil S."/>
            <person name="Calhoun S."/>
            <person name="Haridas S."/>
            <person name="Kuo A."/>
            <person name="Mondo S."/>
            <person name="Pangilinan J."/>
            <person name="Riley R."/>
            <person name="LaButti K."/>
            <person name="Andreopoulos B."/>
            <person name="Lipzen A."/>
            <person name="Chen C."/>
            <person name="Yan M."/>
            <person name="Daum C."/>
            <person name="Ng V."/>
            <person name="Clum A."/>
            <person name="Steindorff A."/>
            <person name="Ohm R.A."/>
            <person name="Martin F."/>
            <person name="Silar P."/>
            <person name="Natvig D.O."/>
            <person name="Lalanne C."/>
            <person name="Gautier V."/>
            <person name="Ament-Velasquez S.L."/>
            <person name="Kruys A."/>
            <person name="Hutchinson M.I."/>
            <person name="Powell A.J."/>
            <person name="Barry K."/>
            <person name="Miller A.N."/>
            <person name="Grigoriev I.V."/>
            <person name="Debuchy R."/>
            <person name="Gladieux P."/>
            <person name="Hiltunen Thoren M."/>
            <person name="Johannesson H."/>
        </authorList>
    </citation>
    <scope>NUCLEOTIDE SEQUENCE</scope>
    <source>
        <strain evidence="2">CBS 141.50</strain>
    </source>
</reference>